<keyword evidence="4" id="KW-1185">Reference proteome</keyword>
<dbReference type="NCBIfam" id="TIGR01764">
    <property type="entry name" value="excise"/>
    <property type="match status" value="1"/>
</dbReference>
<dbReference type="SUPFAM" id="SSF46955">
    <property type="entry name" value="Putative DNA-binding domain"/>
    <property type="match status" value="1"/>
</dbReference>
<feature type="domain" description="Helix-turn-helix" evidence="2">
    <location>
        <begin position="18"/>
        <end position="68"/>
    </location>
</feature>
<dbReference type="EMBL" id="CP032514">
    <property type="protein sequence ID" value="AYD90742.1"/>
    <property type="molecule type" value="Genomic_DNA"/>
</dbReference>
<dbReference type="InterPro" id="IPR010093">
    <property type="entry name" value="SinI_DNA-bd"/>
</dbReference>
<accession>A0ABM6Z6M9</accession>
<proteinExistence type="predicted"/>
<gene>
    <name evidence="3" type="ORF">D5R93_02345</name>
</gene>
<dbReference type="GO" id="GO:0003677">
    <property type="term" value="F:DNA binding"/>
    <property type="evidence" value="ECO:0007669"/>
    <property type="project" value="UniProtKB-KW"/>
</dbReference>
<sequence>MDERSAADSSPRDLQRELLTGREAAALLPGVSYATVMRWAREGRICSVQYVKGGRRLFYRTDVEALLEPHVEAEPQQLAPPTSPSAVSPGGAAPLPGQGLCCEGVA</sequence>
<evidence type="ECO:0000313" key="4">
    <source>
        <dbReference type="Proteomes" id="UP000273001"/>
    </source>
</evidence>
<dbReference type="Pfam" id="PF12728">
    <property type="entry name" value="HTH_17"/>
    <property type="match status" value="1"/>
</dbReference>
<keyword evidence="3" id="KW-0238">DNA-binding</keyword>
<name>A0ABM6Z6M9_9ACTO</name>
<reference evidence="3 4" key="1">
    <citation type="submission" date="2018-09" db="EMBL/GenBank/DDBJ databases">
        <authorList>
            <person name="Li J."/>
        </authorList>
    </citation>
    <scope>NUCLEOTIDE SEQUENCE [LARGE SCALE GENOMIC DNA]</scope>
    <source>
        <strain evidence="3 4">2129</strain>
    </source>
</reference>
<organism evidence="3 4">
    <name type="scientific">Actinomyces lilanjuaniae</name>
    <dbReference type="NCBI Taxonomy" id="2321394"/>
    <lineage>
        <taxon>Bacteria</taxon>
        <taxon>Bacillati</taxon>
        <taxon>Actinomycetota</taxon>
        <taxon>Actinomycetes</taxon>
        <taxon>Actinomycetales</taxon>
        <taxon>Actinomycetaceae</taxon>
        <taxon>Actinomyces</taxon>
    </lineage>
</organism>
<dbReference type="InterPro" id="IPR009061">
    <property type="entry name" value="DNA-bd_dom_put_sf"/>
</dbReference>
<dbReference type="Gene3D" id="1.10.1660.10">
    <property type="match status" value="1"/>
</dbReference>
<evidence type="ECO:0000313" key="3">
    <source>
        <dbReference type="EMBL" id="AYD90742.1"/>
    </source>
</evidence>
<dbReference type="Proteomes" id="UP000273001">
    <property type="component" value="Chromosome"/>
</dbReference>
<feature type="region of interest" description="Disordered" evidence="1">
    <location>
        <begin position="72"/>
        <end position="93"/>
    </location>
</feature>
<protein>
    <submittedName>
        <fullName evidence="3">DNA-binding protein</fullName>
    </submittedName>
</protein>
<dbReference type="InterPro" id="IPR041657">
    <property type="entry name" value="HTH_17"/>
</dbReference>
<evidence type="ECO:0000256" key="1">
    <source>
        <dbReference type="SAM" id="MobiDB-lite"/>
    </source>
</evidence>
<evidence type="ECO:0000259" key="2">
    <source>
        <dbReference type="Pfam" id="PF12728"/>
    </source>
</evidence>